<evidence type="ECO:0000313" key="2">
    <source>
        <dbReference type="Proteomes" id="UP001209317"/>
    </source>
</evidence>
<dbReference type="RefSeq" id="WP_263036424.1">
    <property type="nucleotide sequence ID" value="NZ_JAOTPL010000001.1"/>
</dbReference>
<reference evidence="1" key="1">
    <citation type="submission" date="2022-10" db="EMBL/GenBank/DDBJ databases">
        <authorList>
            <person name="Kim H.S."/>
            <person name="Kim J.-S."/>
            <person name="Suh M.K."/>
            <person name="Eom M.K."/>
            <person name="Lee J.-S."/>
        </authorList>
    </citation>
    <scope>NUCLEOTIDE SEQUENCE</scope>
    <source>
        <strain evidence="1">LIP-5</strain>
    </source>
</reference>
<accession>A0AAE3LLP9</accession>
<keyword evidence="2" id="KW-1185">Reference proteome</keyword>
<evidence type="ECO:0000313" key="1">
    <source>
        <dbReference type="EMBL" id="MCU7692936.1"/>
    </source>
</evidence>
<gene>
    <name evidence="1" type="ORF">OD355_00210</name>
</gene>
<protein>
    <recommendedName>
        <fullName evidence="3">ABC transporter ATPase</fullName>
    </recommendedName>
</protein>
<name>A0AAE3LLP9_9BACT</name>
<evidence type="ECO:0008006" key="3">
    <source>
        <dbReference type="Google" id="ProtNLM"/>
    </source>
</evidence>
<organism evidence="1 2">
    <name type="scientific">Haoranjiania flava</name>
    <dbReference type="NCBI Taxonomy" id="1856322"/>
    <lineage>
        <taxon>Bacteria</taxon>
        <taxon>Pseudomonadati</taxon>
        <taxon>Bacteroidota</taxon>
        <taxon>Chitinophagia</taxon>
        <taxon>Chitinophagales</taxon>
        <taxon>Chitinophagaceae</taxon>
        <taxon>Haoranjiania</taxon>
    </lineage>
</organism>
<comment type="caution">
    <text evidence="1">The sequence shown here is derived from an EMBL/GenBank/DDBJ whole genome shotgun (WGS) entry which is preliminary data.</text>
</comment>
<dbReference type="AlphaFoldDB" id="A0AAE3LLP9"/>
<sequence length="167" mass="19063">MNLDYQQYIPADFPDDAKVWVYQSGRILSIPEALHLEKMIQEFSSEWNTHGALNKGFVQLLFGQFLVLMADESAHRISGCSIDSSVRFIKEVEKTFSVNLFDRQSLAFIVKDKVQIIPMSQVKYAADNGFINGDTLFFNNLVASKKELLENWIVPVKSSWLGARYGF</sequence>
<proteinExistence type="predicted"/>
<dbReference type="EMBL" id="JAOTPL010000001">
    <property type="protein sequence ID" value="MCU7692936.1"/>
    <property type="molecule type" value="Genomic_DNA"/>
</dbReference>
<dbReference type="Proteomes" id="UP001209317">
    <property type="component" value="Unassembled WGS sequence"/>
</dbReference>